<dbReference type="RefSeq" id="WP_132420362.1">
    <property type="nucleotide sequence ID" value="NZ_SKFG01000042.1"/>
</dbReference>
<dbReference type="InterPro" id="IPR025453">
    <property type="entry name" value="DUF4309"/>
</dbReference>
<proteinExistence type="predicted"/>
<gene>
    <name evidence="3" type="ORF">E0485_22845</name>
</gene>
<dbReference type="Proteomes" id="UP000295418">
    <property type="component" value="Unassembled WGS sequence"/>
</dbReference>
<evidence type="ECO:0000256" key="2">
    <source>
        <dbReference type="SAM" id="SignalP"/>
    </source>
</evidence>
<reference evidence="3 4" key="1">
    <citation type="submission" date="2019-03" db="EMBL/GenBank/DDBJ databases">
        <authorList>
            <person name="Kim M.K.M."/>
        </authorList>
    </citation>
    <scope>NUCLEOTIDE SEQUENCE [LARGE SCALE GENOMIC DNA]</scope>
    <source>
        <strain evidence="3 4">18JY21-1</strain>
    </source>
</reference>
<sequence>MNYRKIIMMTLLMTTALSLGACSTVQPSATGAPTPQHETTKPPITTPVPSTPAASNEAVTEIQEILNLAKEGKIANCEFPLEKGMFDDLEQAWGKPDTNEFAGKAMYATYKTKNIVVGYNKGVQIIDLRSDSSDIRKLTLEDILQALGETKDIRSNEGETIYVYPAGKDYELKFIVPKPTKQAPNPHVDHISVFYPRGAVNLMAG</sequence>
<feature type="signal peptide" evidence="2">
    <location>
        <begin position="1"/>
        <end position="21"/>
    </location>
</feature>
<feature type="region of interest" description="Disordered" evidence="1">
    <location>
        <begin position="26"/>
        <end position="53"/>
    </location>
</feature>
<evidence type="ECO:0000256" key="1">
    <source>
        <dbReference type="SAM" id="MobiDB-lite"/>
    </source>
</evidence>
<dbReference type="OrthoDB" id="9790935at2"/>
<organism evidence="3 4">
    <name type="scientific">Paenibacillus albiflavus</name>
    <dbReference type="NCBI Taxonomy" id="2545760"/>
    <lineage>
        <taxon>Bacteria</taxon>
        <taxon>Bacillati</taxon>
        <taxon>Bacillota</taxon>
        <taxon>Bacilli</taxon>
        <taxon>Bacillales</taxon>
        <taxon>Paenibacillaceae</taxon>
        <taxon>Paenibacillus</taxon>
    </lineage>
</organism>
<protein>
    <submittedName>
        <fullName evidence="3">DUF4309 domain-containing protein</fullName>
    </submittedName>
</protein>
<dbReference type="PROSITE" id="PS51257">
    <property type="entry name" value="PROKAR_LIPOPROTEIN"/>
    <property type="match status" value="1"/>
</dbReference>
<accession>A0A4R4E0I7</accession>
<dbReference type="EMBL" id="SKFG01000042">
    <property type="protein sequence ID" value="TCZ71070.1"/>
    <property type="molecule type" value="Genomic_DNA"/>
</dbReference>
<keyword evidence="2" id="KW-0732">Signal</keyword>
<evidence type="ECO:0000313" key="3">
    <source>
        <dbReference type="EMBL" id="TCZ71070.1"/>
    </source>
</evidence>
<name>A0A4R4E0I7_9BACL</name>
<dbReference type="AlphaFoldDB" id="A0A4R4E0I7"/>
<feature type="compositionally biased region" description="Polar residues" evidence="1">
    <location>
        <begin position="26"/>
        <end position="37"/>
    </location>
</feature>
<evidence type="ECO:0000313" key="4">
    <source>
        <dbReference type="Proteomes" id="UP000295418"/>
    </source>
</evidence>
<feature type="chain" id="PRO_5038368912" evidence="2">
    <location>
        <begin position="22"/>
        <end position="205"/>
    </location>
</feature>
<keyword evidence="4" id="KW-1185">Reference proteome</keyword>
<comment type="caution">
    <text evidence="3">The sequence shown here is derived from an EMBL/GenBank/DDBJ whole genome shotgun (WGS) entry which is preliminary data.</text>
</comment>
<dbReference type="Pfam" id="PF14172">
    <property type="entry name" value="DUF4309"/>
    <property type="match status" value="1"/>
</dbReference>